<proteinExistence type="predicted"/>
<keyword evidence="2" id="KW-0472">Membrane</keyword>
<feature type="compositionally biased region" description="Basic and acidic residues" evidence="1">
    <location>
        <begin position="285"/>
        <end position="301"/>
    </location>
</feature>
<evidence type="ECO:0008006" key="5">
    <source>
        <dbReference type="Google" id="ProtNLM"/>
    </source>
</evidence>
<feature type="compositionally biased region" description="Acidic residues" evidence="1">
    <location>
        <begin position="302"/>
        <end position="325"/>
    </location>
</feature>
<feature type="transmembrane region" description="Helical" evidence="2">
    <location>
        <begin position="149"/>
        <end position="167"/>
    </location>
</feature>
<feature type="transmembrane region" description="Helical" evidence="2">
    <location>
        <begin position="179"/>
        <end position="200"/>
    </location>
</feature>
<evidence type="ECO:0000256" key="1">
    <source>
        <dbReference type="SAM" id="MobiDB-lite"/>
    </source>
</evidence>
<evidence type="ECO:0000256" key="2">
    <source>
        <dbReference type="SAM" id="Phobius"/>
    </source>
</evidence>
<feature type="transmembrane region" description="Helical" evidence="2">
    <location>
        <begin position="86"/>
        <end position="107"/>
    </location>
</feature>
<dbReference type="AlphaFoldDB" id="A0AAD2CIY0"/>
<comment type="caution">
    <text evidence="3">The sequence shown here is derived from an EMBL/GenBank/DDBJ whole genome shotgun (WGS) entry which is preliminary data.</text>
</comment>
<name>A0AAD2CIY0_9STRA</name>
<organism evidence="3 4">
    <name type="scientific">Cylindrotheca closterium</name>
    <dbReference type="NCBI Taxonomy" id="2856"/>
    <lineage>
        <taxon>Eukaryota</taxon>
        <taxon>Sar</taxon>
        <taxon>Stramenopiles</taxon>
        <taxon>Ochrophyta</taxon>
        <taxon>Bacillariophyta</taxon>
        <taxon>Bacillariophyceae</taxon>
        <taxon>Bacillariophycidae</taxon>
        <taxon>Bacillariales</taxon>
        <taxon>Bacillariaceae</taxon>
        <taxon>Cylindrotheca</taxon>
    </lineage>
</organism>
<evidence type="ECO:0000313" key="3">
    <source>
        <dbReference type="EMBL" id="CAJ1934437.1"/>
    </source>
</evidence>
<feature type="transmembrane region" description="Helical" evidence="2">
    <location>
        <begin position="6"/>
        <end position="24"/>
    </location>
</feature>
<feature type="transmembrane region" description="Helical" evidence="2">
    <location>
        <begin position="45"/>
        <end position="66"/>
    </location>
</feature>
<accession>A0AAD2CIY0</accession>
<keyword evidence="2" id="KW-0812">Transmembrane</keyword>
<sequence length="346" mass="38382">MLTWITSLAIMVLCAASFLKLFFIPQTVPSSSETCMICGSKFEEYLVPALFLSMANTYGMLGIFNYRASQQTTTTNDEDTELMQLIMSIVPLVTSFLAVLLGLAMMGATPTSKIVTRRALFWISLLSFFGLALISVVENVNVFSSEVDLHTLVSIGGLLVLWAFYIRKAIREKDRRFHSLIKALSVMAFVISCAYENIFYPKCDSFEAYQNCFRDCPLSANHQNTSALINVAVLMATIGWTISENSVPSIQAPKELIDPTVASCDDSASIDTIEDFQGVTPDSMDSERLGPDLESGSHHDDTDDDYIITEEEYSPFDRDETDTAETEVPPIDDSPSEESSMIDEKE</sequence>
<protein>
    <recommendedName>
        <fullName evidence="5">Transmembrane protein</fullName>
    </recommendedName>
</protein>
<evidence type="ECO:0000313" key="4">
    <source>
        <dbReference type="Proteomes" id="UP001295423"/>
    </source>
</evidence>
<feature type="compositionally biased region" description="Low complexity" evidence="1">
    <location>
        <begin position="329"/>
        <end position="339"/>
    </location>
</feature>
<reference evidence="3" key="1">
    <citation type="submission" date="2023-08" db="EMBL/GenBank/DDBJ databases">
        <authorList>
            <person name="Audoor S."/>
            <person name="Bilcke G."/>
        </authorList>
    </citation>
    <scope>NUCLEOTIDE SEQUENCE</scope>
</reference>
<dbReference type="EMBL" id="CAKOGP040000335">
    <property type="protein sequence ID" value="CAJ1934437.1"/>
    <property type="molecule type" value="Genomic_DNA"/>
</dbReference>
<keyword evidence="4" id="KW-1185">Reference proteome</keyword>
<dbReference type="Proteomes" id="UP001295423">
    <property type="component" value="Unassembled WGS sequence"/>
</dbReference>
<gene>
    <name evidence="3" type="ORF">CYCCA115_LOCUS3777</name>
</gene>
<feature type="region of interest" description="Disordered" evidence="1">
    <location>
        <begin position="274"/>
        <end position="346"/>
    </location>
</feature>
<feature type="transmembrane region" description="Helical" evidence="2">
    <location>
        <begin position="119"/>
        <end position="137"/>
    </location>
</feature>
<keyword evidence="2" id="KW-1133">Transmembrane helix</keyword>